<sequence length="167" mass="19239">MGFAQTVQLRYQSWSADLVAEDKAVIVDLHEDGGVRVHRPEHWKHPGDCAFRLDDRLHQDLLEALQTVTWRQNRGPNLAEQVESLDNELARTAGQVFERSEAVLTVLTRYPLRRSTAEIFAYRDLDWDASRHPDLRELQEWQSLAQAMYALATDSRCVATQKQEAKP</sequence>
<evidence type="ECO:0000313" key="1">
    <source>
        <dbReference type="EMBL" id="AVP96935.1"/>
    </source>
</evidence>
<dbReference type="KEGG" id="xba:C7S18_06855"/>
<dbReference type="AlphaFoldDB" id="A0A2P1PQ19"/>
<organism evidence="1 2">
    <name type="scientific">Ahniella affigens</name>
    <dbReference type="NCBI Taxonomy" id="2021234"/>
    <lineage>
        <taxon>Bacteria</taxon>
        <taxon>Pseudomonadati</taxon>
        <taxon>Pseudomonadota</taxon>
        <taxon>Gammaproteobacteria</taxon>
        <taxon>Lysobacterales</taxon>
        <taxon>Rhodanobacteraceae</taxon>
        <taxon>Ahniella</taxon>
    </lineage>
</organism>
<keyword evidence="2" id="KW-1185">Reference proteome</keyword>
<reference evidence="1 2" key="1">
    <citation type="submission" date="2018-03" db="EMBL/GenBank/DDBJ databases">
        <title>Ahniella affigens gen. nov., sp. nov., a gammaproteobacterium isolated from sandy soil near a stream.</title>
        <authorList>
            <person name="Ko Y."/>
            <person name="Kim J.-H."/>
        </authorList>
    </citation>
    <scope>NUCLEOTIDE SEQUENCE [LARGE SCALE GENOMIC DNA]</scope>
    <source>
        <strain evidence="1 2">D13</strain>
    </source>
</reference>
<protein>
    <submittedName>
        <fullName evidence="1">Uncharacterized protein</fullName>
    </submittedName>
</protein>
<accession>A0A2P1PQ19</accession>
<reference evidence="1 2" key="2">
    <citation type="submission" date="2018-03" db="EMBL/GenBank/DDBJ databases">
        <authorList>
            <person name="Keele B.F."/>
        </authorList>
    </citation>
    <scope>NUCLEOTIDE SEQUENCE [LARGE SCALE GENOMIC DNA]</scope>
    <source>
        <strain evidence="1 2">D13</strain>
    </source>
</reference>
<name>A0A2P1PQ19_9GAMM</name>
<dbReference type="EMBL" id="CP027860">
    <property type="protein sequence ID" value="AVP96935.1"/>
    <property type="molecule type" value="Genomic_DNA"/>
</dbReference>
<proteinExistence type="predicted"/>
<gene>
    <name evidence="1" type="ORF">C7S18_06855</name>
</gene>
<evidence type="ECO:0000313" key="2">
    <source>
        <dbReference type="Proteomes" id="UP000241074"/>
    </source>
</evidence>
<dbReference type="Proteomes" id="UP000241074">
    <property type="component" value="Chromosome"/>
</dbReference>